<keyword evidence="4" id="KW-0804">Transcription</keyword>
<name>A0A0Q2XSH9_VIBFU</name>
<dbReference type="SUPFAM" id="SSF46785">
    <property type="entry name" value="Winged helix' DNA-binding domain"/>
    <property type="match status" value="1"/>
</dbReference>
<organism evidence="6 7">
    <name type="scientific">Vibrio furnissii</name>
    <dbReference type="NCBI Taxonomy" id="29494"/>
    <lineage>
        <taxon>Bacteria</taxon>
        <taxon>Pseudomonadati</taxon>
        <taxon>Pseudomonadota</taxon>
        <taxon>Gammaproteobacteria</taxon>
        <taxon>Vibrionales</taxon>
        <taxon>Vibrionaceae</taxon>
        <taxon>Vibrio</taxon>
    </lineage>
</organism>
<dbReference type="Proteomes" id="UP000051221">
    <property type="component" value="Unassembled WGS sequence"/>
</dbReference>
<proteinExistence type="inferred from homology"/>
<dbReference type="GO" id="GO:0000976">
    <property type="term" value="F:transcription cis-regulatory region binding"/>
    <property type="evidence" value="ECO:0007669"/>
    <property type="project" value="TreeGrafter"/>
</dbReference>
<evidence type="ECO:0000313" key="7">
    <source>
        <dbReference type="Proteomes" id="UP000051221"/>
    </source>
</evidence>
<protein>
    <submittedName>
        <fullName evidence="6">LysR family transcriptional regulator</fullName>
    </submittedName>
</protein>
<evidence type="ECO:0000256" key="1">
    <source>
        <dbReference type="ARBA" id="ARBA00009437"/>
    </source>
</evidence>
<dbReference type="InterPro" id="IPR036388">
    <property type="entry name" value="WH-like_DNA-bd_sf"/>
</dbReference>
<evidence type="ECO:0000313" key="6">
    <source>
        <dbReference type="EMBL" id="KQH84124.1"/>
    </source>
</evidence>
<dbReference type="PROSITE" id="PS50931">
    <property type="entry name" value="HTH_LYSR"/>
    <property type="match status" value="1"/>
</dbReference>
<dbReference type="InterPro" id="IPR000847">
    <property type="entry name" value="LysR_HTH_N"/>
</dbReference>
<dbReference type="Gene3D" id="1.10.10.10">
    <property type="entry name" value="Winged helix-like DNA-binding domain superfamily/Winged helix DNA-binding domain"/>
    <property type="match status" value="1"/>
</dbReference>
<dbReference type="Pfam" id="PF00126">
    <property type="entry name" value="HTH_1"/>
    <property type="match status" value="1"/>
</dbReference>
<dbReference type="AlphaFoldDB" id="A0A0Q2XSH9"/>
<dbReference type="PANTHER" id="PTHR30126:SF99">
    <property type="entry name" value="TRANSCRIPTIONAL REGULATOR LYSR FAMILY"/>
    <property type="match status" value="1"/>
</dbReference>
<reference evidence="6 7" key="1">
    <citation type="submission" date="2015-08" db="EMBL/GenBank/DDBJ databases">
        <title>Antibacterial properties of a collection of Vibrionaceae strains.</title>
        <authorList>
            <person name="Giubergia S."/>
        </authorList>
    </citation>
    <scope>NUCLEOTIDE SEQUENCE [LARGE SCALE GENOMIC DNA]</scope>
    <source>
        <strain evidence="6 7">S0821</strain>
    </source>
</reference>
<dbReference type="Pfam" id="PF03466">
    <property type="entry name" value="LysR_substrate"/>
    <property type="match status" value="1"/>
</dbReference>
<dbReference type="InterPro" id="IPR036390">
    <property type="entry name" value="WH_DNA-bd_sf"/>
</dbReference>
<keyword evidence="3" id="KW-0238">DNA-binding</keyword>
<comment type="caution">
    <text evidence="6">The sequence shown here is derived from an EMBL/GenBank/DDBJ whole genome shotgun (WGS) entry which is preliminary data.</text>
</comment>
<evidence type="ECO:0000256" key="4">
    <source>
        <dbReference type="ARBA" id="ARBA00023163"/>
    </source>
</evidence>
<sequence length="304" mass="34416">MLNPNWLMTFKTLIETGHFTQTADKLFMTQPGVSQHVRKLEEACGHALIKRINKTFEITEQGRLVYEYACQQAQSERNLLIQLGEDDPFSGRYKLACSGAMALTLYPQLLDIQQRHRGLSIEVEAAPNQRIMRQVESGEADVGIVTHVPNQSLLQVEEIGQEPLFIVVPKAYEQTPNLAETLLELGLVSHPDAEHYLSLYLSRCDDEQLRQVDTAKLHVSSYVNQINQILVPVARGLGFTLLPKSAVTSFVDADRIAVLQRETQVYETLYLIHKRHRVLPQRTTYLNQALKSLLSPCLRDSEPA</sequence>
<dbReference type="GO" id="GO:0003700">
    <property type="term" value="F:DNA-binding transcription factor activity"/>
    <property type="evidence" value="ECO:0007669"/>
    <property type="project" value="InterPro"/>
</dbReference>
<keyword evidence="7" id="KW-1185">Reference proteome</keyword>
<evidence type="ECO:0000256" key="2">
    <source>
        <dbReference type="ARBA" id="ARBA00023015"/>
    </source>
</evidence>
<gene>
    <name evidence="6" type="ORF">AMR76_19980</name>
</gene>
<feature type="domain" description="HTH lysR-type" evidence="5">
    <location>
        <begin position="2"/>
        <end position="59"/>
    </location>
</feature>
<dbReference type="RefSeq" id="WP_055466998.1">
    <property type="nucleotide sequence ID" value="NZ_LKHS01000022.1"/>
</dbReference>
<dbReference type="SUPFAM" id="SSF53850">
    <property type="entry name" value="Periplasmic binding protein-like II"/>
    <property type="match status" value="1"/>
</dbReference>
<dbReference type="Gene3D" id="3.40.190.10">
    <property type="entry name" value="Periplasmic binding protein-like II"/>
    <property type="match status" value="2"/>
</dbReference>
<dbReference type="CDD" id="cd05466">
    <property type="entry name" value="PBP2_LTTR_substrate"/>
    <property type="match status" value="1"/>
</dbReference>
<keyword evidence="2" id="KW-0805">Transcription regulation</keyword>
<evidence type="ECO:0000256" key="3">
    <source>
        <dbReference type="ARBA" id="ARBA00023125"/>
    </source>
</evidence>
<evidence type="ECO:0000259" key="5">
    <source>
        <dbReference type="PROSITE" id="PS50931"/>
    </source>
</evidence>
<dbReference type="InParanoid" id="A0A0Q2XSH9"/>
<comment type="similarity">
    <text evidence="1">Belongs to the LysR transcriptional regulatory family.</text>
</comment>
<dbReference type="PRINTS" id="PR00039">
    <property type="entry name" value="HTHLYSR"/>
</dbReference>
<dbReference type="EMBL" id="LKHS01000022">
    <property type="protein sequence ID" value="KQH84124.1"/>
    <property type="molecule type" value="Genomic_DNA"/>
</dbReference>
<dbReference type="PANTHER" id="PTHR30126">
    <property type="entry name" value="HTH-TYPE TRANSCRIPTIONAL REGULATOR"/>
    <property type="match status" value="1"/>
</dbReference>
<dbReference type="InterPro" id="IPR005119">
    <property type="entry name" value="LysR_subst-bd"/>
</dbReference>
<accession>A0A0Q2XSH9</accession>